<dbReference type="SMART" id="SM00181">
    <property type="entry name" value="EGF"/>
    <property type="match status" value="2"/>
</dbReference>
<comment type="subcellular location">
    <subcellularLocation>
        <location evidence="1">Membrane</location>
        <topology evidence="1">Single-pass type I membrane protein</topology>
    </subcellularLocation>
</comment>
<evidence type="ECO:0000256" key="12">
    <source>
        <dbReference type="ARBA" id="ARBA00023180"/>
    </source>
</evidence>
<dbReference type="GO" id="GO:0004674">
    <property type="term" value="F:protein serine/threonine kinase activity"/>
    <property type="evidence" value="ECO:0007669"/>
    <property type="project" value="UniProtKB-KW"/>
</dbReference>
<reference evidence="17" key="1">
    <citation type="journal article" date="2018" name="Front. Plant Sci.">
        <title>"Targeted Sequencing by Gene Synteny," a New Strategy for Polyploid Species: Sequencing and Physical Structure of a Complex Sugarcane Region.</title>
        <authorList>
            <person name="Mancini M.C."/>
            <person name="Cardoso-Silva C.B."/>
            <person name="Sforca D.A."/>
            <person name="Pereira de Souza A."/>
        </authorList>
    </citation>
    <scope>NUCLEOTIDE SEQUENCE</scope>
    <source>
        <strain evidence="17">Shy3280Sca039</strain>
    </source>
</reference>
<dbReference type="GO" id="GO:0005509">
    <property type="term" value="F:calcium ion binding"/>
    <property type="evidence" value="ECO:0007669"/>
    <property type="project" value="InterPro"/>
</dbReference>
<feature type="signal peptide" evidence="15">
    <location>
        <begin position="1"/>
        <end position="34"/>
    </location>
</feature>
<dbReference type="GO" id="GO:0030247">
    <property type="term" value="F:polysaccharide binding"/>
    <property type="evidence" value="ECO:0007669"/>
    <property type="project" value="InterPro"/>
</dbReference>
<dbReference type="InterPro" id="IPR000742">
    <property type="entry name" value="EGF"/>
</dbReference>
<dbReference type="InterPro" id="IPR017441">
    <property type="entry name" value="Protein_kinase_ATP_BS"/>
</dbReference>
<keyword evidence="3" id="KW-0808">Transferase</keyword>
<dbReference type="InterPro" id="IPR009030">
    <property type="entry name" value="Growth_fac_rcpt_cys_sf"/>
</dbReference>
<protein>
    <submittedName>
        <fullName evidence="17">Receptor kinase galacturonan-binding</fullName>
    </submittedName>
</protein>
<keyword evidence="4 14" id="KW-0812">Transmembrane</keyword>
<dbReference type="InterPro" id="IPR000719">
    <property type="entry name" value="Prot_kinase_dom"/>
</dbReference>
<evidence type="ECO:0000256" key="4">
    <source>
        <dbReference type="ARBA" id="ARBA00022692"/>
    </source>
</evidence>
<keyword evidence="11" id="KW-1015">Disulfide bond</keyword>
<keyword evidence="9 14" id="KW-1133">Transmembrane helix</keyword>
<dbReference type="PANTHER" id="PTHR27005:SF174">
    <property type="entry name" value="WALL-ASSOCIATED RECEPTOR PROTEIN KINASE FAMILY PROTEIN-RELATED"/>
    <property type="match status" value="1"/>
</dbReference>
<organism evidence="17">
    <name type="scientific">Saccharum hybrid cultivar SP80-3280</name>
    <dbReference type="NCBI Taxonomy" id="193079"/>
    <lineage>
        <taxon>Eukaryota</taxon>
        <taxon>Viridiplantae</taxon>
        <taxon>Streptophyta</taxon>
        <taxon>Embryophyta</taxon>
        <taxon>Tracheophyta</taxon>
        <taxon>Spermatophyta</taxon>
        <taxon>Magnoliopsida</taxon>
        <taxon>Liliopsida</taxon>
        <taxon>Poales</taxon>
        <taxon>Poaceae</taxon>
        <taxon>PACMAD clade</taxon>
        <taxon>Panicoideae</taxon>
        <taxon>Andropogonodae</taxon>
        <taxon>Andropogoneae</taxon>
        <taxon>Saccharinae</taxon>
        <taxon>Saccharum</taxon>
        <taxon>Saccharum officinarum species complex</taxon>
    </lineage>
</organism>
<dbReference type="EMBL" id="MF737044">
    <property type="protein sequence ID" value="AVY91794.1"/>
    <property type="molecule type" value="Genomic_DNA"/>
</dbReference>
<dbReference type="AlphaFoldDB" id="A0A2R4QNL9"/>
<evidence type="ECO:0000313" key="17">
    <source>
        <dbReference type="EMBL" id="AVY91794.1"/>
    </source>
</evidence>
<keyword evidence="17" id="KW-0675">Receptor</keyword>
<feature type="binding site" evidence="13">
    <location>
        <position position="470"/>
    </location>
    <ligand>
        <name>ATP</name>
        <dbReference type="ChEBI" id="CHEBI:30616"/>
    </ligand>
</feature>
<keyword evidence="12" id="KW-0325">Glycoprotein</keyword>
<name>A0A2R4QNL9_9POAL</name>
<dbReference type="Gene3D" id="1.10.510.10">
    <property type="entry name" value="Transferase(Phosphotransferase) domain 1"/>
    <property type="match status" value="1"/>
</dbReference>
<dbReference type="GO" id="GO:0005524">
    <property type="term" value="F:ATP binding"/>
    <property type="evidence" value="ECO:0007669"/>
    <property type="project" value="UniProtKB-UniRule"/>
</dbReference>
<feature type="transmembrane region" description="Helical" evidence="14">
    <location>
        <begin position="369"/>
        <end position="391"/>
    </location>
</feature>
<dbReference type="Pfam" id="PF07714">
    <property type="entry name" value="PK_Tyr_Ser-Thr"/>
    <property type="match status" value="1"/>
</dbReference>
<keyword evidence="10 14" id="KW-0472">Membrane</keyword>
<dbReference type="FunFam" id="3.30.200.20:FF:000043">
    <property type="entry name" value="Wall-associated receptor kinase 2"/>
    <property type="match status" value="1"/>
</dbReference>
<dbReference type="PROSITE" id="PS50011">
    <property type="entry name" value="PROTEIN_KINASE_DOM"/>
    <property type="match status" value="1"/>
</dbReference>
<dbReference type="SUPFAM" id="SSF57184">
    <property type="entry name" value="Growth factor receptor domain"/>
    <property type="match status" value="1"/>
</dbReference>
<dbReference type="PROSITE" id="PS00107">
    <property type="entry name" value="PROTEIN_KINASE_ATP"/>
    <property type="match status" value="1"/>
</dbReference>
<dbReference type="InterPro" id="IPR045274">
    <property type="entry name" value="WAK-like"/>
</dbReference>
<evidence type="ECO:0000256" key="8">
    <source>
        <dbReference type="ARBA" id="ARBA00022840"/>
    </source>
</evidence>
<dbReference type="GO" id="GO:0007166">
    <property type="term" value="P:cell surface receptor signaling pathway"/>
    <property type="evidence" value="ECO:0007669"/>
    <property type="project" value="InterPro"/>
</dbReference>
<dbReference type="Gene3D" id="3.30.200.20">
    <property type="entry name" value="Phosphorylase Kinase, domain 1"/>
    <property type="match status" value="1"/>
</dbReference>
<dbReference type="FunFam" id="2.10.25.10:FF:001134">
    <property type="entry name" value="Putative wall-associated receptor protein kinase family protein"/>
    <property type="match status" value="1"/>
</dbReference>
<keyword evidence="6 13" id="KW-0547">Nucleotide-binding</keyword>
<sequence length="765" mass="84316">MALCFTPQNHMMLVAAIAALHLLHLLAVTPVLHAATNVALPGCLSKCGEVSVPYPFGVGAGCYYEGFMLTCDETHSPPKLFLGNTSTVVLDIFLHDGRLDIDNGIASLTGRNLYSMNWGVPLDNSIFTLSSFWNNFFVMGCGFKFQVMLPDSENMIVMCNSSCLNGHPAVATDGTCSGVGCCEASLPGSSNMYSIKLDPLGAENGTMEQPFNATFVIADKEWWNTNNNGMLLQTAVLDGLVTPWGIPGSAPPLQIKASGKWNFRNLSCADAQRSSDYGCLSSNSYCHDHWNGESSGYICHCKRGYEGNPYITNGCHADTHECTIGDKYPCFGDCINMYGSYNCVCPHGTSGNPKKPHGCIEDTEKFSGLAVATGIWCGGGLVLLIFAAIFLRKKLRAQKAKKLRNFYFMKNRGLLLQQLVDKDIAERMIFSLEELEKATNTFHEDRKIGKGGHGTVYKGILSDQRVVAIKMSRRAIQSETDNFINEVAILSQVNHRNVVELFGCCLETEVPLLVYEFISNGTLYEHLHVNSPESLPWRERLRIALEVARSLAYLHSAASISIVHRDIKATNILLDDNLTAKVSDFGASRGIPIDETRITTAIQGTFGYLDPECYNTRRLTEKSDVYSFGVMLVELLTREKPHIYVSATGDSLVEQFLILHRQDKLSEILDPQVAKEGEEEAGVVAEIAAMCVSSSGEDRPTMKQVEMRLEVLQSSATSIKNTPRTGEHVVNIPLARQLSCSTDGNDISRRFSMEREILMSMDFPR</sequence>
<evidence type="ECO:0000256" key="6">
    <source>
        <dbReference type="ARBA" id="ARBA00022741"/>
    </source>
</evidence>
<evidence type="ECO:0000256" key="14">
    <source>
        <dbReference type="SAM" id="Phobius"/>
    </source>
</evidence>
<keyword evidence="8 13" id="KW-0067">ATP-binding</keyword>
<dbReference type="InterPro" id="IPR001245">
    <property type="entry name" value="Ser-Thr/Tyr_kinase_cat_dom"/>
</dbReference>
<evidence type="ECO:0000256" key="3">
    <source>
        <dbReference type="ARBA" id="ARBA00022679"/>
    </source>
</evidence>
<dbReference type="GO" id="GO:0005886">
    <property type="term" value="C:plasma membrane"/>
    <property type="evidence" value="ECO:0007669"/>
    <property type="project" value="TreeGrafter"/>
</dbReference>
<evidence type="ECO:0000259" key="16">
    <source>
        <dbReference type="PROSITE" id="PS50011"/>
    </source>
</evidence>
<dbReference type="CDD" id="cd00054">
    <property type="entry name" value="EGF_CA"/>
    <property type="match status" value="1"/>
</dbReference>
<feature type="domain" description="Protein kinase" evidence="16">
    <location>
        <begin position="442"/>
        <end position="712"/>
    </location>
</feature>
<dbReference type="Pfam" id="PF13947">
    <property type="entry name" value="GUB_WAK_bind"/>
    <property type="match status" value="1"/>
</dbReference>
<dbReference type="CDD" id="cd14066">
    <property type="entry name" value="STKc_IRAK"/>
    <property type="match status" value="1"/>
</dbReference>
<evidence type="ECO:0000256" key="15">
    <source>
        <dbReference type="SAM" id="SignalP"/>
    </source>
</evidence>
<evidence type="ECO:0000256" key="5">
    <source>
        <dbReference type="ARBA" id="ARBA00022729"/>
    </source>
</evidence>
<feature type="chain" id="PRO_5015342610" evidence="15">
    <location>
        <begin position="35"/>
        <end position="765"/>
    </location>
</feature>
<dbReference type="PROSITE" id="PS00108">
    <property type="entry name" value="PROTEIN_KINASE_ST"/>
    <property type="match status" value="1"/>
</dbReference>
<accession>A0A2R4QNL9</accession>
<gene>
    <name evidence="17" type="ORF">Shy3280Sca039_020</name>
</gene>
<evidence type="ECO:0000256" key="1">
    <source>
        <dbReference type="ARBA" id="ARBA00004479"/>
    </source>
</evidence>
<dbReference type="SUPFAM" id="SSF56112">
    <property type="entry name" value="Protein kinase-like (PK-like)"/>
    <property type="match status" value="1"/>
</dbReference>
<evidence type="ECO:0000256" key="2">
    <source>
        <dbReference type="ARBA" id="ARBA00022527"/>
    </source>
</evidence>
<keyword evidence="5 15" id="KW-0732">Signal</keyword>
<evidence type="ECO:0000256" key="13">
    <source>
        <dbReference type="PROSITE-ProRule" id="PRU10141"/>
    </source>
</evidence>
<dbReference type="PANTHER" id="PTHR27005">
    <property type="entry name" value="WALL-ASSOCIATED RECEPTOR KINASE-LIKE 21"/>
    <property type="match status" value="1"/>
</dbReference>
<evidence type="ECO:0000256" key="9">
    <source>
        <dbReference type="ARBA" id="ARBA00022989"/>
    </source>
</evidence>
<proteinExistence type="predicted"/>
<evidence type="ECO:0000256" key="11">
    <source>
        <dbReference type="ARBA" id="ARBA00023157"/>
    </source>
</evidence>
<keyword evidence="2" id="KW-0723">Serine/threonine-protein kinase</keyword>
<dbReference type="InterPro" id="IPR025287">
    <property type="entry name" value="WAK_GUB"/>
</dbReference>
<dbReference type="Gene3D" id="2.10.25.10">
    <property type="entry name" value="Laminin"/>
    <property type="match status" value="1"/>
</dbReference>
<dbReference type="FunFam" id="1.10.510.10:FF:000084">
    <property type="entry name" value="Wall-associated receptor kinase 2"/>
    <property type="match status" value="1"/>
</dbReference>
<dbReference type="InterPro" id="IPR011009">
    <property type="entry name" value="Kinase-like_dom_sf"/>
</dbReference>
<dbReference type="SMART" id="SM00179">
    <property type="entry name" value="EGF_CA"/>
    <property type="match status" value="1"/>
</dbReference>
<evidence type="ECO:0000256" key="7">
    <source>
        <dbReference type="ARBA" id="ARBA00022777"/>
    </source>
</evidence>
<dbReference type="InterPro" id="IPR008271">
    <property type="entry name" value="Ser/Thr_kinase_AS"/>
</dbReference>
<dbReference type="InterPro" id="IPR001881">
    <property type="entry name" value="EGF-like_Ca-bd_dom"/>
</dbReference>
<dbReference type="SMART" id="SM00220">
    <property type="entry name" value="S_TKc"/>
    <property type="match status" value="1"/>
</dbReference>
<keyword evidence="7 17" id="KW-0418">Kinase</keyword>
<evidence type="ECO:0000256" key="10">
    <source>
        <dbReference type="ARBA" id="ARBA00023136"/>
    </source>
</evidence>